<dbReference type="PROSITE" id="PS51063">
    <property type="entry name" value="HTH_CRP_2"/>
    <property type="match status" value="1"/>
</dbReference>
<dbReference type="CDD" id="cd00038">
    <property type="entry name" value="CAP_ED"/>
    <property type="match status" value="1"/>
</dbReference>
<evidence type="ECO:0000259" key="5">
    <source>
        <dbReference type="PROSITE" id="PS51063"/>
    </source>
</evidence>
<dbReference type="InterPro" id="IPR012318">
    <property type="entry name" value="HTH_CRP"/>
</dbReference>
<feature type="domain" description="Cyclic nucleotide-binding" evidence="4">
    <location>
        <begin position="46"/>
        <end position="143"/>
    </location>
</feature>
<dbReference type="Proteomes" id="UP001519289">
    <property type="component" value="Unassembled WGS sequence"/>
</dbReference>
<accession>A0ABS4JUA7</accession>
<gene>
    <name evidence="6" type="ORF">J2Z79_002536</name>
</gene>
<evidence type="ECO:0000256" key="2">
    <source>
        <dbReference type="ARBA" id="ARBA00023125"/>
    </source>
</evidence>
<sequence>MSSAAERIRCEDCPVRRRGAPYCWRDMREQLMLLRPHASRRELARGEVLFRQGEPVIGWWLVGRGQVLEYAVDAAGREQIIRMAPAGSPVGLAGLRMSPSYCISARAGRQGAEVWFIDRDAGWRTIRENPELACALLVGFAEELHLGYLRLQNISTLPARAVVASTLLSTTECRDGRSSVSLTRGEIASMCGLAVETVVRVLGEMRAQGLIEDSGYGHIELLDPCRLHRISLALDERSSTSI</sequence>
<dbReference type="PANTHER" id="PTHR24567:SF28">
    <property type="entry name" value="LISTERIOLYSIN REGULATORY PROTEIN"/>
    <property type="match status" value="1"/>
</dbReference>
<dbReference type="PROSITE" id="PS50042">
    <property type="entry name" value="CNMP_BINDING_3"/>
    <property type="match status" value="1"/>
</dbReference>
<dbReference type="InterPro" id="IPR018490">
    <property type="entry name" value="cNMP-bd_dom_sf"/>
</dbReference>
<keyword evidence="1" id="KW-0805">Transcription regulation</keyword>
<dbReference type="InterPro" id="IPR000595">
    <property type="entry name" value="cNMP-bd_dom"/>
</dbReference>
<proteinExistence type="predicted"/>
<dbReference type="SUPFAM" id="SSF51206">
    <property type="entry name" value="cAMP-binding domain-like"/>
    <property type="match status" value="1"/>
</dbReference>
<dbReference type="SMART" id="SM00419">
    <property type="entry name" value="HTH_CRP"/>
    <property type="match status" value="1"/>
</dbReference>
<evidence type="ECO:0000256" key="1">
    <source>
        <dbReference type="ARBA" id="ARBA00023015"/>
    </source>
</evidence>
<evidence type="ECO:0000256" key="3">
    <source>
        <dbReference type="ARBA" id="ARBA00023163"/>
    </source>
</evidence>
<dbReference type="SUPFAM" id="SSF46785">
    <property type="entry name" value="Winged helix' DNA-binding domain"/>
    <property type="match status" value="1"/>
</dbReference>
<evidence type="ECO:0000313" key="7">
    <source>
        <dbReference type="Proteomes" id="UP001519289"/>
    </source>
</evidence>
<dbReference type="RefSeq" id="WP_209467233.1">
    <property type="nucleotide sequence ID" value="NZ_JAGGLG010000022.1"/>
</dbReference>
<dbReference type="PANTHER" id="PTHR24567">
    <property type="entry name" value="CRP FAMILY TRANSCRIPTIONAL REGULATORY PROTEIN"/>
    <property type="match status" value="1"/>
</dbReference>
<reference evidence="6 7" key="1">
    <citation type="submission" date="2021-03" db="EMBL/GenBank/DDBJ databases">
        <title>Genomic Encyclopedia of Type Strains, Phase IV (KMG-IV): sequencing the most valuable type-strain genomes for metagenomic binning, comparative biology and taxonomic classification.</title>
        <authorList>
            <person name="Goeker M."/>
        </authorList>
    </citation>
    <scope>NUCLEOTIDE SEQUENCE [LARGE SCALE GENOMIC DNA]</scope>
    <source>
        <strain evidence="6 7">DSM 27138</strain>
    </source>
</reference>
<comment type="caution">
    <text evidence="6">The sequence shown here is derived from an EMBL/GenBank/DDBJ whole genome shotgun (WGS) entry which is preliminary data.</text>
</comment>
<dbReference type="SMART" id="SM00100">
    <property type="entry name" value="cNMP"/>
    <property type="match status" value="1"/>
</dbReference>
<keyword evidence="7" id="KW-1185">Reference proteome</keyword>
<protein>
    <submittedName>
        <fullName evidence="6">CRP/FNR family transcriptional regulator</fullName>
    </submittedName>
</protein>
<evidence type="ECO:0000313" key="6">
    <source>
        <dbReference type="EMBL" id="MBP2019119.1"/>
    </source>
</evidence>
<dbReference type="InterPro" id="IPR036390">
    <property type="entry name" value="WH_DNA-bd_sf"/>
</dbReference>
<dbReference type="InterPro" id="IPR014710">
    <property type="entry name" value="RmlC-like_jellyroll"/>
</dbReference>
<evidence type="ECO:0000259" key="4">
    <source>
        <dbReference type="PROSITE" id="PS50042"/>
    </source>
</evidence>
<dbReference type="EMBL" id="JAGGLG010000022">
    <property type="protein sequence ID" value="MBP2019119.1"/>
    <property type="molecule type" value="Genomic_DNA"/>
</dbReference>
<name>A0ABS4JUA7_9FIRM</name>
<organism evidence="6 7">
    <name type="scientific">Symbiobacterium terraclitae</name>
    <dbReference type="NCBI Taxonomy" id="557451"/>
    <lineage>
        <taxon>Bacteria</taxon>
        <taxon>Bacillati</taxon>
        <taxon>Bacillota</taxon>
        <taxon>Clostridia</taxon>
        <taxon>Eubacteriales</taxon>
        <taxon>Symbiobacteriaceae</taxon>
        <taxon>Symbiobacterium</taxon>
    </lineage>
</organism>
<keyword evidence="3" id="KW-0804">Transcription</keyword>
<dbReference type="Pfam" id="PF13545">
    <property type="entry name" value="HTH_Crp_2"/>
    <property type="match status" value="1"/>
</dbReference>
<feature type="domain" description="HTH crp-type" evidence="5">
    <location>
        <begin position="157"/>
        <end position="225"/>
    </location>
</feature>
<dbReference type="Gene3D" id="2.60.120.10">
    <property type="entry name" value="Jelly Rolls"/>
    <property type="match status" value="1"/>
</dbReference>
<dbReference type="InterPro" id="IPR050397">
    <property type="entry name" value="Env_Response_Regulators"/>
</dbReference>
<dbReference type="Pfam" id="PF00027">
    <property type="entry name" value="cNMP_binding"/>
    <property type="match status" value="1"/>
</dbReference>
<keyword evidence="2" id="KW-0238">DNA-binding</keyword>
<dbReference type="PRINTS" id="PR00034">
    <property type="entry name" value="HTHCRP"/>
</dbReference>